<dbReference type="InterPro" id="IPR003661">
    <property type="entry name" value="HisK_dim/P_dom"/>
</dbReference>
<protein>
    <recommendedName>
        <fullName evidence="3">histidine kinase</fullName>
        <ecNumber evidence="3">2.7.13.3</ecNumber>
    </recommendedName>
</protein>
<dbReference type="InterPro" id="IPR005467">
    <property type="entry name" value="His_kinase_dom"/>
</dbReference>
<evidence type="ECO:0000259" key="17">
    <source>
        <dbReference type="PROSITE" id="PS50109"/>
    </source>
</evidence>
<keyword evidence="5" id="KW-0997">Cell inner membrane</keyword>
<evidence type="ECO:0000256" key="9">
    <source>
        <dbReference type="ARBA" id="ARBA00022777"/>
    </source>
</evidence>
<keyword evidence="10" id="KW-0067">ATP-binding</keyword>
<dbReference type="SUPFAM" id="SSF47226">
    <property type="entry name" value="Histidine-containing phosphotransfer domain, HPT domain"/>
    <property type="match status" value="1"/>
</dbReference>
<keyword evidence="8 16" id="KW-0812">Transmembrane</keyword>
<gene>
    <name evidence="20" type="ORF">ALIPUT_02116</name>
</gene>
<dbReference type="AlphaFoldDB" id="B0MXZ7"/>
<dbReference type="Gene3D" id="1.20.120.160">
    <property type="entry name" value="HPT domain"/>
    <property type="match status" value="1"/>
</dbReference>
<dbReference type="Pfam" id="PF00512">
    <property type="entry name" value="HisKA"/>
    <property type="match status" value="1"/>
</dbReference>
<dbReference type="Pfam" id="PF00072">
    <property type="entry name" value="Response_reg"/>
    <property type="match status" value="1"/>
</dbReference>
<proteinExistence type="predicted"/>
<dbReference type="eggNOG" id="COG4251">
    <property type="taxonomic scope" value="Bacteria"/>
</dbReference>
<evidence type="ECO:0000256" key="11">
    <source>
        <dbReference type="ARBA" id="ARBA00022989"/>
    </source>
</evidence>
<dbReference type="HOGENOM" id="CLU_000445_114_50_10"/>
<dbReference type="SMART" id="SM00388">
    <property type="entry name" value="HisKA"/>
    <property type="match status" value="1"/>
</dbReference>
<feature type="modified residue" description="4-aspartylphosphate" evidence="14">
    <location>
        <position position="633"/>
    </location>
</feature>
<dbReference type="InterPro" id="IPR008207">
    <property type="entry name" value="Sig_transdc_His_kin_Hpt_dom"/>
</dbReference>
<evidence type="ECO:0000256" key="3">
    <source>
        <dbReference type="ARBA" id="ARBA00012438"/>
    </source>
</evidence>
<evidence type="ECO:0000256" key="12">
    <source>
        <dbReference type="ARBA" id="ARBA00023136"/>
    </source>
</evidence>
<dbReference type="FunFam" id="1.10.287.130:FF:000120">
    <property type="entry name" value="RteA, two-component system histidine kinase, with response regulator receiver domain"/>
    <property type="match status" value="1"/>
</dbReference>
<dbReference type="GO" id="GO:0000155">
    <property type="term" value="F:phosphorelay sensor kinase activity"/>
    <property type="evidence" value="ECO:0007669"/>
    <property type="project" value="InterPro"/>
</dbReference>
<keyword evidence="6 14" id="KW-0597">Phosphoprotein</keyword>
<dbReference type="eggNOG" id="COG0745">
    <property type="taxonomic scope" value="Bacteria"/>
</dbReference>
<dbReference type="Gene3D" id="1.10.287.130">
    <property type="match status" value="1"/>
</dbReference>
<keyword evidence="12 16" id="KW-0472">Membrane</keyword>
<dbReference type="GeneID" id="73802612"/>
<feature type="transmembrane region" description="Helical" evidence="16">
    <location>
        <begin position="12"/>
        <end position="31"/>
    </location>
</feature>
<feature type="transmembrane region" description="Helical" evidence="16">
    <location>
        <begin position="287"/>
        <end position="309"/>
    </location>
</feature>
<evidence type="ECO:0000256" key="14">
    <source>
        <dbReference type="PROSITE-ProRule" id="PRU00169"/>
    </source>
</evidence>
<evidence type="ECO:0000256" key="16">
    <source>
        <dbReference type="SAM" id="Phobius"/>
    </source>
</evidence>
<evidence type="ECO:0000259" key="18">
    <source>
        <dbReference type="PROSITE" id="PS50110"/>
    </source>
</evidence>
<reference evidence="20" key="1">
    <citation type="submission" date="2007-10" db="EMBL/GenBank/DDBJ databases">
        <authorList>
            <person name="Fulton L."/>
            <person name="Clifton S."/>
            <person name="Fulton B."/>
            <person name="Xu J."/>
            <person name="Minx P."/>
            <person name="Pepin K.H."/>
            <person name="Johnson M."/>
            <person name="Thiruvilangam P."/>
            <person name="Bhonagiri V."/>
            <person name="Nash W.E."/>
            <person name="Mardis E.R."/>
            <person name="Wilson R.K."/>
        </authorList>
    </citation>
    <scope>NUCLEOTIDE SEQUENCE [LARGE SCALE GENOMIC DNA]</scope>
    <source>
        <strain evidence="20">DSM 17216</strain>
    </source>
</reference>
<feature type="domain" description="Response regulatory" evidence="18">
    <location>
        <begin position="584"/>
        <end position="696"/>
    </location>
</feature>
<evidence type="ECO:0000256" key="8">
    <source>
        <dbReference type="ARBA" id="ARBA00022692"/>
    </source>
</evidence>
<dbReference type="GO" id="GO:0009927">
    <property type="term" value="F:histidine phosphotransfer kinase activity"/>
    <property type="evidence" value="ECO:0007669"/>
    <property type="project" value="TreeGrafter"/>
</dbReference>
<evidence type="ECO:0000313" key="20">
    <source>
        <dbReference type="EMBL" id="EDS02586.1"/>
    </source>
</evidence>
<dbReference type="CDD" id="cd00082">
    <property type="entry name" value="HisKA"/>
    <property type="match status" value="1"/>
</dbReference>
<dbReference type="SMART" id="SM00448">
    <property type="entry name" value="REC"/>
    <property type="match status" value="1"/>
</dbReference>
<dbReference type="InterPro" id="IPR036097">
    <property type="entry name" value="HisK_dim/P_sf"/>
</dbReference>
<dbReference type="PROSITE" id="PS50109">
    <property type="entry name" value="HIS_KIN"/>
    <property type="match status" value="1"/>
</dbReference>
<dbReference type="SUPFAM" id="SSF55874">
    <property type="entry name" value="ATPase domain of HSP90 chaperone/DNA topoisomerase II/histidine kinase"/>
    <property type="match status" value="1"/>
</dbReference>
<comment type="subcellular location">
    <subcellularLocation>
        <location evidence="2">Cell inner membrane</location>
        <topology evidence="2">Multi-pass membrane protein</topology>
    </subcellularLocation>
</comment>
<keyword evidence="9 20" id="KW-0418">Kinase</keyword>
<sequence>MMKESKFVRTKIVVGYVLIALIGLTAMIYVWRQTGALLEPDHSQQELRRRRRLVNQTLYHLYEAETYGQMLVAGYASYENRYKRELRLVRECIDSLRMRADDESQQMRLDTIVRLIAGKEQGIKALDRNLRSAGTATLLSENIQRMIPMLDSLSQPTIEPDTILVRDTVRVAPKKKRNFFRRFGDLFSPPKNDSQVVVKTRVRIDAPPRQMSLGDTIAVVLQDLEQRVTSERLALYDKAWREGLRLQRNNQQINQRIYRLIIDFEEEETAYLWERMQAREQVRRSSLVILGSVAAGSLLVMLLFVGILWRDVNRSNRYKRQLEAANRHNEALLEAREKLMLTITHDIKAPLGSIMGYIDLLTRLDLGKRGALYLDHMKSSADHLLELVTDLLDFYKLDSNKVAVNRIAFSPADLFTAVCTGFEPVAAAKGIELRCTLAAELSGQVAGDPSRVRQIAENLLSNAIKFTDRGFVAFDAWLEEGRLLFRVSDTGRGIGPEERERIFQEFVRLPSAGGVSGVGLGLSIVDRLVKLLGGTIELESEPGAGSRFLVAVPVGEAEDDASEKEAAAGMCSGRVCMEGGRPLRCLLVDDDPLQLEMTAVLCRELGIETESCPFPEYAEKLVQESAFDLVFTDIQMPGVDGFEVLRRIRAVRAELPVVAVSARSDDESAYVERGFAAVLRKPFARAELVAVLRRVVPEAGVAPEECLPEEDAVRGFEALTAFARDDAEAAREIIRTFVAENEAHAETLRRAALAGDAVALRAIAHKMVPIYTLLGEEELAAALRRLERSEGSADGALRSAALGVAERVGEIVRAAKKEYLCDR</sequence>
<keyword evidence="7" id="KW-0808">Transferase</keyword>
<dbReference type="GO" id="GO:0005886">
    <property type="term" value="C:plasma membrane"/>
    <property type="evidence" value="ECO:0007669"/>
    <property type="project" value="UniProtKB-SubCell"/>
</dbReference>
<dbReference type="InterPro" id="IPR003594">
    <property type="entry name" value="HATPase_dom"/>
</dbReference>
<keyword evidence="4" id="KW-1003">Cell membrane</keyword>
<evidence type="ECO:0000256" key="13">
    <source>
        <dbReference type="PROSITE-ProRule" id="PRU00110"/>
    </source>
</evidence>
<evidence type="ECO:0000313" key="21">
    <source>
        <dbReference type="Proteomes" id="UP000005819"/>
    </source>
</evidence>
<evidence type="ECO:0000256" key="7">
    <source>
        <dbReference type="ARBA" id="ARBA00022679"/>
    </source>
</evidence>
<dbReference type="InterPro" id="IPR004358">
    <property type="entry name" value="Sig_transdc_His_kin-like_C"/>
</dbReference>
<dbReference type="InterPro" id="IPR036641">
    <property type="entry name" value="HPT_dom_sf"/>
</dbReference>
<dbReference type="Gene3D" id="3.30.565.10">
    <property type="entry name" value="Histidine kinase-like ATPase, C-terminal domain"/>
    <property type="match status" value="1"/>
</dbReference>
<dbReference type="InterPro" id="IPR036890">
    <property type="entry name" value="HATPase_C_sf"/>
</dbReference>
<evidence type="ECO:0000256" key="5">
    <source>
        <dbReference type="ARBA" id="ARBA00022519"/>
    </source>
</evidence>
<evidence type="ECO:0000256" key="2">
    <source>
        <dbReference type="ARBA" id="ARBA00004429"/>
    </source>
</evidence>
<dbReference type="RefSeq" id="WP_004328160.1">
    <property type="nucleotide sequence ID" value="NZ_DS499577.1"/>
</dbReference>
<dbReference type="Gene3D" id="3.40.50.2300">
    <property type="match status" value="1"/>
</dbReference>
<comment type="caution">
    <text evidence="20">The sequence shown here is derived from an EMBL/GenBank/DDBJ whole genome shotgun (WGS) entry which is preliminary data.</text>
</comment>
<dbReference type="PANTHER" id="PTHR43047:SF72">
    <property type="entry name" value="OSMOSENSING HISTIDINE PROTEIN KINASE SLN1"/>
    <property type="match status" value="1"/>
</dbReference>
<dbReference type="EMBL" id="ABFK02000020">
    <property type="protein sequence ID" value="EDS02586.1"/>
    <property type="molecule type" value="Genomic_DNA"/>
</dbReference>
<keyword evidence="21" id="KW-1185">Reference proteome</keyword>
<dbReference type="Pfam" id="PF02518">
    <property type="entry name" value="HATPase_c"/>
    <property type="match status" value="1"/>
</dbReference>
<dbReference type="PROSITE" id="PS50110">
    <property type="entry name" value="RESPONSE_REGULATORY"/>
    <property type="match status" value="1"/>
</dbReference>
<keyword evidence="11 16" id="KW-1133">Transmembrane helix</keyword>
<dbReference type="InterPro" id="IPR011006">
    <property type="entry name" value="CheY-like_superfamily"/>
</dbReference>
<dbReference type="SMART" id="SM00387">
    <property type="entry name" value="HATPase_c"/>
    <property type="match status" value="1"/>
</dbReference>
<feature type="modified residue" description="Phosphohistidine" evidence="13">
    <location>
        <position position="765"/>
    </location>
</feature>
<dbReference type="PROSITE" id="PS50894">
    <property type="entry name" value="HPT"/>
    <property type="match status" value="1"/>
</dbReference>
<dbReference type="PANTHER" id="PTHR43047">
    <property type="entry name" value="TWO-COMPONENT HISTIDINE PROTEIN KINASE"/>
    <property type="match status" value="1"/>
</dbReference>
<evidence type="ECO:0000256" key="15">
    <source>
        <dbReference type="SAM" id="Coils"/>
    </source>
</evidence>
<organism evidence="20 21">
    <name type="scientific">Alistipes putredinis DSM 17216</name>
    <dbReference type="NCBI Taxonomy" id="445970"/>
    <lineage>
        <taxon>Bacteria</taxon>
        <taxon>Pseudomonadati</taxon>
        <taxon>Bacteroidota</taxon>
        <taxon>Bacteroidia</taxon>
        <taxon>Bacteroidales</taxon>
        <taxon>Rikenellaceae</taxon>
        <taxon>Alistipes</taxon>
    </lineage>
</organism>
<evidence type="ECO:0000256" key="4">
    <source>
        <dbReference type="ARBA" id="ARBA00022475"/>
    </source>
</evidence>
<reference evidence="20" key="2">
    <citation type="submission" date="2013-09" db="EMBL/GenBank/DDBJ databases">
        <title>Draft genome sequence of Alistipes putredinis (DSM 17216).</title>
        <authorList>
            <person name="Sudarsanam P."/>
            <person name="Ley R."/>
            <person name="Guruge J."/>
            <person name="Turnbaugh P.J."/>
            <person name="Mahowald M."/>
            <person name="Liep D."/>
            <person name="Gordon J."/>
        </authorList>
    </citation>
    <scope>NUCLEOTIDE SEQUENCE</scope>
    <source>
        <strain evidence="20">DSM 17216</strain>
    </source>
</reference>
<comment type="catalytic activity">
    <reaction evidence="1">
        <text>ATP + protein L-histidine = ADP + protein N-phospho-L-histidine.</text>
        <dbReference type="EC" id="2.7.13.3"/>
    </reaction>
</comment>
<name>B0MXZ7_9BACT</name>
<dbReference type="Proteomes" id="UP000005819">
    <property type="component" value="Unassembled WGS sequence"/>
</dbReference>
<dbReference type="SUPFAM" id="SSF47384">
    <property type="entry name" value="Homodimeric domain of signal transducing histidine kinase"/>
    <property type="match status" value="1"/>
</dbReference>
<dbReference type="InterPro" id="IPR001789">
    <property type="entry name" value="Sig_transdc_resp-reg_receiver"/>
</dbReference>
<evidence type="ECO:0000256" key="10">
    <source>
        <dbReference type="ARBA" id="ARBA00022840"/>
    </source>
</evidence>
<dbReference type="SUPFAM" id="SSF52172">
    <property type="entry name" value="CheY-like"/>
    <property type="match status" value="1"/>
</dbReference>
<dbReference type="PRINTS" id="PR00344">
    <property type="entry name" value="BCTRLSENSOR"/>
</dbReference>
<keyword evidence="10" id="KW-0547">Nucleotide-binding</keyword>
<dbReference type="EC" id="2.7.13.3" evidence="3"/>
<feature type="domain" description="Histidine kinase" evidence="17">
    <location>
        <begin position="342"/>
        <end position="556"/>
    </location>
</feature>
<evidence type="ECO:0000256" key="6">
    <source>
        <dbReference type="ARBA" id="ARBA00022553"/>
    </source>
</evidence>
<feature type="coiled-coil region" evidence="15">
    <location>
        <begin position="315"/>
        <end position="342"/>
    </location>
</feature>
<feature type="domain" description="HPt" evidence="19">
    <location>
        <begin position="726"/>
        <end position="815"/>
    </location>
</feature>
<accession>B0MXZ7</accession>
<evidence type="ECO:0000256" key="1">
    <source>
        <dbReference type="ARBA" id="ARBA00000085"/>
    </source>
</evidence>
<keyword evidence="15" id="KW-0175">Coiled coil</keyword>
<evidence type="ECO:0000259" key="19">
    <source>
        <dbReference type="PROSITE" id="PS50894"/>
    </source>
</evidence>